<dbReference type="EMBL" id="JAFMYW010000001">
    <property type="protein sequence ID" value="MBO0947792.1"/>
    <property type="molecule type" value="Genomic_DNA"/>
</dbReference>
<gene>
    <name evidence="1" type="ORF">J2I46_04315</name>
</gene>
<evidence type="ECO:0000313" key="1">
    <source>
        <dbReference type="EMBL" id="MBO0947792.1"/>
    </source>
</evidence>
<dbReference type="Proteomes" id="UP000664628">
    <property type="component" value="Unassembled WGS sequence"/>
</dbReference>
<sequence>MYDTKRVSSFDLPVNRLPLSALPRTEKAGIKDLFLLLQITLRSQLLAGHPDHAHEKARTSARASIRYGRKQASMMPARAVGMPVR</sequence>
<proteinExistence type="predicted"/>
<dbReference type="RefSeq" id="WP_207327692.1">
    <property type="nucleotide sequence ID" value="NZ_JAFMYW010000001.1"/>
</dbReference>
<comment type="caution">
    <text evidence="1">The sequence shown here is derived from an EMBL/GenBank/DDBJ whole genome shotgun (WGS) entry which is preliminary data.</text>
</comment>
<protein>
    <submittedName>
        <fullName evidence="1">Uncharacterized protein</fullName>
    </submittedName>
</protein>
<evidence type="ECO:0000313" key="2">
    <source>
        <dbReference type="Proteomes" id="UP000664628"/>
    </source>
</evidence>
<reference evidence="1 2" key="1">
    <citation type="submission" date="2021-03" db="EMBL/GenBank/DDBJ databases">
        <title>Fibrella sp. HMF5405 genome sequencing and assembly.</title>
        <authorList>
            <person name="Kang H."/>
            <person name="Kim H."/>
            <person name="Bae S."/>
            <person name="Joh K."/>
        </authorList>
    </citation>
    <scope>NUCLEOTIDE SEQUENCE [LARGE SCALE GENOMIC DNA]</scope>
    <source>
        <strain evidence="1 2">HMF5405</strain>
    </source>
</reference>
<organism evidence="1 2">
    <name type="scientific">Fibrella forsythiae</name>
    <dbReference type="NCBI Taxonomy" id="2817061"/>
    <lineage>
        <taxon>Bacteria</taxon>
        <taxon>Pseudomonadati</taxon>
        <taxon>Bacteroidota</taxon>
        <taxon>Cytophagia</taxon>
        <taxon>Cytophagales</taxon>
        <taxon>Spirosomataceae</taxon>
        <taxon>Fibrella</taxon>
    </lineage>
</organism>
<name>A0ABS3JFW6_9BACT</name>
<accession>A0ABS3JFW6</accession>
<keyword evidence="2" id="KW-1185">Reference proteome</keyword>